<keyword evidence="3" id="KW-0645">Protease</keyword>
<dbReference type="GO" id="GO:0004190">
    <property type="term" value="F:aspartic-type endopeptidase activity"/>
    <property type="evidence" value="ECO:0007669"/>
    <property type="project" value="UniProtKB-KW"/>
</dbReference>
<evidence type="ECO:0000313" key="5">
    <source>
        <dbReference type="EMBL" id="CAE7057617.1"/>
    </source>
</evidence>
<name>A0A8H3HKM9_9AGAM</name>
<comment type="caution">
    <text evidence="5">The sequence shown here is derived from an EMBL/GenBank/DDBJ whole genome shotgun (WGS) entry which is preliminary data.</text>
</comment>
<dbReference type="PANTHER" id="PTHR47966:SF51">
    <property type="entry name" value="BETA-SITE APP-CLEAVING ENZYME, ISOFORM A-RELATED"/>
    <property type="match status" value="1"/>
</dbReference>
<dbReference type="InterPro" id="IPR034164">
    <property type="entry name" value="Pepsin-like_dom"/>
</dbReference>
<evidence type="ECO:0000256" key="1">
    <source>
        <dbReference type="ARBA" id="ARBA00007447"/>
    </source>
</evidence>
<dbReference type="PROSITE" id="PS51767">
    <property type="entry name" value="PEPTIDASE_A1"/>
    <property type="match status" value="1"/>
</dbReference>
<dbReference type="Pfam" id="PF00026">
    <property type="entry name" value="Asp"/>
    <property type="match status" value="1"/>
</dbReference>
<dbReference type="CDD" id="cd05471">
    <property type="entry name" value="pepsin_like"/>
    <property type="match status" value="1"/>
</dbReference>
<dbReference type="PRINTS" id="PR00792">
    <property type="entry name" value="PEPSIN"/>
</dbReference>
<protein>
    <recommendedName>
        <fullName evidence="4">Peptidase A1 domain-containing protein</fullName>
    </recommendedName>
</protein>
<dbReference type="Gene3D" id="2.40.70.10">
    <property type="entry name" value="Acid Proteases"/>
    <property type="match status" value="2"/>
</dbReference>
<sequence>MGRIDDVTVDTGTAFTWIGHGKEYVITETSAKQENEVFNIRYAKGSAAGAIYKDHITLSPSLKIPAMLIGVASSSNAPLGSEGTLGLGRALGGLIIRLKNGQPVPTVMDALLQHKQIQRNIFGVSFAPVTSQGVINGRLTFGGTSVQKYKYNLHWVKATEKAPCNIYWGIEQTIKYGDKILQPSSAGVVDTGSSLIHITPQAFDKYRESIPGSKIGTNGLLEIPENSVGHMKTLSFIINGKPYDLPPKAQLWPQELNTNVLRGRADAHYSVVGWLPEELSKMGIGFVSGYAFLQRFYTAYDASESMIGFAVPAEADVN</sequence>
<dbReference type="EMBL" id="CAJNJQ010000118">
    <property type="protein sequence ID" value="CAE7057617.1"/>
    <property type="molecule type" value="Genomic_DNA"/>
</dbReference>
<dbReference type="InterPro" id="IPR033121">
    <property type="entry name" value="PEPTIDASE_A1"/>
</dbReference>
<evidence type="ECO:0000313" key="6">
    <source>
        <dbReference type="Proteomes" id="UP000663827"/>
    </source>
</evidence>
<feature type="domain" description="Peptidase A1" evidence="4">
    <location>
        <begin position="1"/>
        <end position="310"/>
    </location>
</feature>
<dbReference type="PANTHER" id="PTHR47966">
    <property type="entry name" value="BETA-SITE APP-CLEAVING ENZYME, ISOFORM A-RELATED"/>
    <property type="match status" value="1"/>
</dbReference>
<dbReference type="InterPro" id="IPR001461">
    <property type="entry name" value="Aspartic_peptidase_A1"/>
</dbReference>
<organism evidence="5 6">
    <name type="scientific">Rhizoctonia solani</name>
    <dbReference type="NCBI Taxonomy" id="456999"/>
    <lineage>
        <taxon>Eukaryota</taxon>
        <taxon>Fungi</taxon>
        <taxon>Dikarya</taxon>
        <taxon>Basidiomycota</taxon>
        <taxon>Agaricomycotina</taxon>
        <taxon>Agaricomycetes</taxon>
        <taxon>Cantharellales</taxon>
        <taxon>Ceratobasidiaceae</taxon>
        <taxon>Rhizoctonia</taxon>
    </lineage>
</organism>
<evidence type="ECO:0000256" key="2">
    <source>
        <dbReference type="ARBA" id="ARBA00022750"/>
    </source>
</evidence>
<evidence type="ECO:0000256" key="3">
    <source>
        <dbReference type="RuleBase" id="RU000454"/>
    </source>
</evidence>
<proteinExistence type="inferred from homology"/>
<reference evidence="5" key="1">
    <citation type="submission" date="2021-01" db="EMBL/GenBank/DDBJ databases">
        <authorList>
            <person name="Kaushik A."/>
        </authorList>
    </citation>
    <scope>NUCLEOTIDE SEQUENCE</scope>
    <source>
        <strain evidence="5">AG5</strain>
    </source>
</reference>
<dbReference type="InterPro" id="IPR001969">
    <property type="entry name" value="Aspartic_peptidase_AS"/>
</dbReference>
<evidence type="ECO:0000259" key="4">
    <source>
        <dbReference type="PROSITE" id="PS51767"/>
    </source>
</evidence>
<dbReference type="InterPro" id="IPR021109">
    <property type="entry name" value="Peptidase_aspartic_dom_sf"/>
</dbReference>
<keyword evidence="2 3" id="KW-0064">Aspartyl protease</keyword>
<dbReference type="AlphaFoldDB" id="A0A8H3HKM9"/>
<accession>A0A8H3HKM9</accession>
<dbReference type="GO" id="GO:0006508">
    <property type="term" value="P:proteolysis"/>
    <property type="evidence" value="ECO:0007669"/>
    <property type="project" value="UniProtKB-KW"/>
</dbReference>
<dbReference type="Proteomes" id="UP000663827">
    <property type="component" value="Unassembled WGS sequence"/>
</dbReference>
<keyword evidence="3" id="KW-0378">Hydrolase</keyword>
<gene>
    <name evidence="5" type="ORF">RDB_LOCUS5646</name>
</gene>
<dbReference type="PROSITE" id="PS00141">
    <property type="entry name" value="ASP_PROTEASE"/>
    <property type="match status" value="1"/>
</dbReference>
<dbReference type="SUPFAM" id="SSF50630">
    <property type="entry name" value="Acid proteases"/>
    <property type="match status" value="1"/>
</dbReference>
<comment type="similarity">
    <text evidence="1 3">Belongs to the peptidase A1 family.</text>
</comment>